<dbReference type="PANTHER" id="PTHR43581:SF4">
    <property type="entry name" value="ATP_GTP PHOSPHATASE"/>
    <property type="match status" value="1"/>
</dbReference>
<dbReference type="GO" id="GO:0016887">
    <property type="term" value="F:ATP hydrolysis activity"/>
    <property type="evidence" value="ECO:0007669"/>
    <property type="project" value="InterPro"/>
</dbReference>
<dbReference type="CDD" id="cd00267">
    <property type="entry name" value="ABC_ATPase"/>
    <property type="match status" value="1"/>
</dbReference>
<protein>
    <submittedName>
        <fullName evidence="2">ATPase, AAA-type, core</fullName>
    </submittedName>
</protein>
<dbReference type="InterPro" id="IPR027417">
    <property type="entry name" value="P-loop_NTPase"/>
</dbReference>
<dbReference type="InterPro" id="IPR003959">
    <property type="entry name" value="ATPase_AAA_core"/>
</dbReference>
<evidence type="ECO:0000313" key="2">
    <source>
        <dbReference type="EMBL" id="CFX15408.1"/>
    </source>
</evidence>
<proteinExistence type="predicted"/>
<dbReference type="Gene3D" id="3.40.50.300">
    <property type="entry name" value="P-loop containing nucleotide triphosphate hydrolases"/>
    <property type="match status" value="2"/>
</dbReference>
<name>A0A0E4G9H6_9FIRM</name>
<gene>
    <name evidence="2" type="ORF">632</name>
</gene>
<dbReference type="GO" id="GO:0005524">
    <property type="term" value="F:ATP binding"/>
    <property type="evidence" value="ECO:0007669"/>
    <property type="project" value="InterPro"/>
</dbReference>
<evidence type="ECO:0000259" key="1">
    <source>
        <dbReference type="SMART" id="SM00382"/>
    </source>
</evidence>
<dbReference type="STRING" id="690567.632"/>
<dbReference type="RefSeq" id="WP_046495711.1">
    <property type="nucleotide sequence ID" value="NZ_CGIH01000009.1"/>
</dbReference>
<dbReference type="AlphaFoldDB" id="A0A0E4G9H6"/>
<dbReference type="SUPFAM" id="SSF52540">
    <property type="entry name" value="P-loop containing nucleoside triphosphate hydrolases"/>
    <property type="match status" value="1"/>
</dbReference>
<evidence type="ECO:0000313" key="3">
    <source>
        <dbReference type="Proteomes" id="UP000045545"/>
    </source>
</evidence>
<dbReference type="PANTHER" id="PTHR43581">
    <property type="entry name" value="ATP/GTP PHOSPHATASE"/>
    <property type="match status" value="1"/>
</dbReference>
<dbReference type="Proteomes" id="UP000045545">
    <property type="component" value="Unassembled WGS sequence"/>
</dbReference>
<accession>A0A0E4G9H6</accession>
<dbReference type="InterPro" id="IPR003593">
    <property type="entry name" value="AAA+_ATPase"/>
</dbReference>
<dbReference type="InterPro" id="IPR051396">
    <property type="entry name" value="Bact_Antivir_Def_Nuclease"/>
</dbReference>
<organism evidence="2 3">
    <name type="scientific">Syntrophomonas zehnderi OL-4</name>
    <dbReference type="NCBI Taxonomy" id="690567"/>
    <lineage>
        <taxon>Bacteria</taxon>
        <taxon>Bacillati</taxon>
        <taxon>Bacillota</taxon>
        <taxon>Clostridia</taxon>
        <taxon>Eubacteriales</taxon>
        <taxon>Syntrophomonadaceae</taxon>
        <taxon>Syntrophomonas</taxon>
    </lineage>
</organism>
<dbReference type="Pfam" id="PF13304">
    <property type="entry name" value="AAA_21"/>
    <property type="match status" value="1"/>
</dbReference>
<dbReference type="OrthoDB" id="9809324at2"/>
<sequence length="558" mass="64415">MYKSIQINDFRLFKNQKILLGKYLTILSGRNSTGKSTILGMIANSGELKKKDGVTYFSKAFRSDFSELFKGSKTFDVVGANRFLITLCDDDGNETDYRSFRTAWQQKDKDRKSRASSGDVSSSNGNDISDIKRERFRIIPFKKEENKRTEAKFNFPVIYLGLSRLFPLGESNDELITANAITFKNEEHKQWFITNYKMILSMQSDVQDITNYSIGETDKKSGIGISTDHYDYLTNSSGQDNLGQILLALLSFRKLKEERGMAWDGGILLIDEIDSTLHPAAQNRLIKLFIKEARSNKLQIILTTHSISLLRDICGRIAYNSHDENVNNDIELYYLTNANRRLEIKRNIAFTEIESDLLVSSVVQNTNKIKVYSEDAEARWFLKYLIPDYLCYVDLLESFIGCDSLISMYNADIYYFGNTLIVFDGDVSEEQLNKIPDATRQNLGNILRLPGGKPPEQVIYEYLLNLDSDHAFWSGTASSLGFTWDYFKERGPLSDDYKGKKDRDKYKAWFNNHRQYFEPTKLMDFWMQDNKEVTDAFKRDFLQAYNCIAKRTATFEIK</sequence>
<dbReference type="EMBL" id="CGIH01000009">
    <property type="protein sequence ID" value="CFX15408.1"/>
    <property type="molecule type" value="Genomic_DNA"/>
</dbReference>
<feature type="domain" description="AAA+ ATPase" evidence="1">
    <location>
        <begin position="21"/>
        <end position="323"/>
    </location>
</feature>
<keyword evidence="3" id="KW-1185">Reference proteome</keyword>
<reference evidence="2 3" key="1">
    <citation type="submission" date="2015-03" db="EMBL/GenBank/DDBJ databases">
        <authorList>
            <person name="Murphy D."/>
        </authorList>
    </citation>
    <scope>NUCLEOTIDE SEQUENCE [LARGE SCALE GENOMIC DNA]</scope>
    <source>
        <strain evidence="2 3">OL-4</strain>
    </source>
</reference>
<dbReference type="SMART" id="SM00382">
    <property type="entry name" value="AAA"/>
    <property type="match status" value="1"/>
</dbReference>